<keyword evidence="4" id="KW-0408">Iron</keyword>
<keyword evidence="5" id="KW-0411">Iron-sulfur</keyword>
<dbReference type="CDD" id="cd08878">
    <property type="entry name" value="RHO_alpha_C_DMO-like"/>
    <property type="match status" value="1"/>
</dbReference>
<protein>
    <submittedName>
        <fullName evidence="7">Aromatic ring-hydroxylating dioxygenase subunit alpha</fullName>
    </submittedName>
</protein>
<dbReference type="InterPro" id="IPR017941">
    <property type="entry name" value="Rieske_2Fe-2S"/>
</dbReference>
<dbReference type="Pfam" id="PF00355">
    <property type="entry name" value="Rieske"/>
    <property type="match status" value="1"/>
</dbReference>
<keyword evidence="1" id="KW-0001">2Fe-2S</keyword>
<dbReference type="Gene3D" id="3.90.380.10">
    <property type="entry name" value="Naphthalene 1,2-dioxygenase Alpha Subunit, Chain A, domain 1"/>
    <property type="match status" value="1"/>
</dbReference>
<keyword evidence="2" id="KW-0479">Metal-binding</keyword>
<dbReference type="GO" id="GO:0051213">
    <property type="term" value="F:dioxygenase activity"/>
    <property type="evidence" value="ECO:0007669"/>
    <property type="project" value="UniProtKB-KW"/>
</dbReference>
<dbReference type="Gene3D" id="2.102.10.10">
    <property type="entry name" value="Rieske [2Fe-2S] iron-sulphur domain"/>
    <property type="match status" value="1"/>
</dbReference>
<dbReference type="InterPro" id="IPR050584">
    <property type="entry name" value="Cholesterol_7-desaturase"/>
</dbReference>
<dbReference type="InterPro" id="IPR036922">
    <property type="entry name" value="Rieske_2Fe-2S_sf"/>
</dbReference>
<proteinExistence type="predicted"/>
<dbReference type="InterPro" id="IPR044043">
    <property type="entry name" value="VanA_C_cat"/>
</dbReference>
<evidence type="ECO:0000313" key="7">
    <source>
        <dbReference type="EMBL" id="MBR1135162.1"/>
    </source>
</evidence>
<keyword evidence="7" id="KW-0223">Dioxygenase</keyword>
<dbReference type="PANTHER" id="PTHR21266">
    <property type="entry name" value="IRON-SULFUR DOMAIN CONTAINING PROTEIN"/>
    <property type="match status" value="1"/>
</dbReference>
<keyword evidence="3" id="KW-0560">Oxidoreductase</keyword>
<evidence type="ECO:0000256" key="4">
    <source>
        <dbReference type="ARBA" id="ARBA00023004"/>
    </source>
</evidence>
<dbReference type="SUPFAM" id="SSF50022">
    <property type="entry name" value="ISP domain"/>
    <property type="match status" value="1"/>
</dbReference>
<name>A0ABS5G1J8_9BRAD</name>
<evidence type="ECO:0000256" key="1">
    <source>
        <dbReference type="ARBA" id="ARBA00022714"/>
    </source>
</evidence>
<dbReference type="SUPFAM" id="SSF55961">
    <property type="entry name" value="Bet v1-like"/>
    <property type="match status" value="1"/>
</dbReference>
<organism evidence="7 8">
    <name type="scientific">Bradyrhizobium denitrificans</name>
    <dbReference type="NCBI Taxonomy" id="2734912"/>
    <lineage>
        <taxon>Bacteria</taxon>
        <taxon>Pseudomonadati</taxon>
        <taxon>Pseudomonadota</taxon>
        <taxon>Alphaproteobacteria</taxon>
        <taxon>Hyphomicrobiales</taxon>
        <taxon>Nitrobacteraceae</taxon>
        <taxon>Bradyrhizobium</taxon>
    </lineage>
</organism>
<dbReference type="Proteomes" id="UP001314635">
    <property type="component" value="Unassembled WGS sequence"/>
</dbReference>
<evidence type="ECO:0000256" key="5">
    <source>
        <dbReference type="ARBA" id="ARBA00023014"/>
    </source>
</evidence>
<evidence type="ECO:0000259" key="6">
    <source>
        <dbReference type="PROSITE" id="PS51296"/>
    </source>
</evidence>
<evidence type="ECO:0000313" key="8">
    <source>
        <dbReference type="Proteomes" id="UP001314635"/>
    </source>
</evidence>
<gene>
    <name evidence="7" type="ORF">JQ619_05230</name>
</gene>
<reference evidence="8" key="1">
    <citation type="journal article" date="2021" name="ISME J.">
        <title>Evolutionary origin and ecological implication of a unique nif island in free-living Bradyrhizobium lineages.</title>
        <authorList>
            <person name="Tao J."/>
        </authorList>
    </citation>
    <scope>NUCLEOTIDE SEQUENCE [LARGE SCALE GENOMIC DNA]</scope>
    <source>
        <strain evidence="8">SZCCT0094</strain>
    </source>
</reference>
<dbReference type="EMBL" id="JAFCLK010000004">
    <property type="protein sequence ID" value="MBR1135162.1"/>
    <property type="molecule type" value="Genomic_DNA"/>
</dbReference>
<dbReference type="PANTHER" id="PTHR21266:SF60">
    <property type="entry name" value="3-KETOSTEROID-9-ALPHA-MONOOXYGENASE, OXYGENASE COMPONENT"/>
    <property type="match status" value="1"/>
</dbReference>
<accession>A0ABS5G1J8</accession>
<feature type="domain" description="Rieske" evidence="6">
    <location>
        <begin position="15"/>
        <end position="116"/>
    </location>
</feature>
<dbReference type="Pfam" id="PF19112">
    <property type="entry name" value="VanA_C"/>
    <property type="match status" value="1"/>
</dbReference>
<evidence type="ECO:0000256" key="2">
    <source>
        <dbReference type="ARBA" id="ARBA00022723"/>
    </source>
</evidence>
<dbReference type="PROSITE" id="PS51296">
    <property type="entry name" value="RIESKE"/>
    <property type="match status" value="1"/>
</dbReference>
<dbReference type="RefSeq" id="WP_172236230.1">
    <property type="nucleotide sequence ID" value="NZ_JABFDP010000007.1"/>
</dbReference>
<keyword evidence="8" id="KW-1185">Reference proteome</keyword>
<evidence type="ECO:0000256" key="3">
    <source>
        <dbReference type="ARBA" id="ARBA00023002"/>
    </source>
</evidence>
<sequence>MATGYSLNGYVRHAWYMAGWDRDFTQAPQARVMLGEPLVVYRTEEGRIVVLADRCAHRLAPLSHGRCEGQKLRCLYHGVLFNPDGSCAEVPGQEIVPPSVRVRAYPAVEKDNAVWVWMGPADKADEALIPDFKGYAHPDWALEPGHMEMDAPAKLIHDNLLDLSHVGWVHKNSFAGGSDRATRGWIYGKTEVDKLPRGVRVTRRMENVPPVPAGGLRVLKDKGPGDFYSWYEFLSPGIFIQFAARYPQGTLARCGENPPDVEPLFSSYTCQAVTPVTEGKARYYFAFGPDSRFPGEKQFFFELSEQAFGEDKTMIEAQYKIMKMSPEVRTMRLAMDKVLSTYEGIEKDLLAAEA</sequence>
<comment type="caution">
    <text evidence="7">The sequence shown here is derived from an EMBL/GenBank/DDBJ whole genome shotgun (WGS) entry which is preliminary data.</text>
</comment>